<dbReference type="InterPro" id="IPR004276">
    <property type="entry name" value="GlycoTrans_28_N"/>
</dbReference>
<organism evidence="5 6">
    <name type="scientific">Saccharothrix ecbatanensis</name>
    <dbReference type="NCBI Taxonomy" id="1105145"/>
    <lineage>
        <taxon>Bacteria</taxon>
        <taxon>Bacillati</taxon>
        <taxon>Actinomycetota</taxon>
        <taxon>Actinomycetes</taxon>
        <taxon>Pseudonocardiales</taxon>
        <taxon>Pseudonocardiaceae</taxon>
        <taxon>Saccharothrix</taxon>
    </lineage>
</organism>
<comment type="caution">
    <text evidence="5">The sequence shown here is derived from an EMBL/GenBank/DDBJ whole genome shotgun (WGS) entry which is preliminary data.</text>
</comment>
<evidence type="ECO:0000259" key="4">
    <source>
        <dbReference type="Pfam" id="PF06722"/>
    </source>
</evidence>
<dbReference type="GO" id="GO:0016758">
    <property type="term" value="F:hexosyltransferase activity"/>
    <property type="evidence" value="ECO:0007669"/>
    <property type="project" value="InterPro"/>
</dbReference>
<dbReference type="GO" id="GO:0008194">
    <property type="term" value="F:UDP-glycosyltransferase activity"/>
    <property type="evidence" value="ECO:0007669"/>
    <property type="project" value="InterPro"/>
</dbReference>
<dbReference type="RefSeq" id="WP_184920438.1">
    <property type="nucleotide sequence ID" value="NZ_JACHMO010000001.1"/>
</dbReference>
<dbReference type="SUPFAM" id="SSF53756">
    <property type="entry name" value="UDP-Glycosyltransferase/glycogen phosphorylase"/>
    <property type="match status" value="1"/>
</dbReference>
<proteinExistence type="predicted"/>
<feature type="domain" description="Erythromycin biosynthesis protein CIII-like C-terminal" evidence="4">
    <location>
        <begin position="287"/>
        <end position="388"/>
    </location>
</feature>
<dbReference type="InterPro" id="IPR002213">
    <property type="entry name" value="UDP_glucos_trans"/>
</dbReference>
<keyword evidence="2" id="KW-0045">Antibiotic biosynthesis</keyword>
<dbReference type="EMBL" id="JACHMO010000001">
    <property type="protein sequence ID" value="MBB5803212.1"/>
    <property type="molecule type" value="Genomic_DNA"/>
</dbReference>
<accession>A0A7W9HJ17</accession>
<dbReference type="InterPro" id="IPR010610">
    <property type="entry name" value="EryCIII-like_C"/>
</dbReference>
<dbReference type="GO" id="GO:0033072">
    <property type="term" value="P:vancomycin biosynthetic process"/>
    <property type="evidence" value="ECO:0007669"/>
    <property type="project" value="UniProtKB-UniPathway"/>
</dbReference>
<dbReference type="InterPro" id="IPR050426">
    <property type="entry name" value="Glycosyltransferase_28"/>
</dbReference>
<dbReference type="PANTHER" id="PTHR48050:SF13">
    <property type="entry name" value="STEROL 3-BETA-GLUCOSYLTRANSFERASE UGT80A2"/>
    <property type="match status" value="1"/>
</dbReference>
<reference evidence="5 6" key="1">
    <citation type="submission" date="2020-08" db="EMBL/GenBank/DDBJ databases">
        <title>Sequencing the genomes of 1000 actinobacteria strains.</title>
        <authorList>
            <person name="Klenk H.-P."/>
        </authorList>
    </citation>
    <scope>NUCLEOTIDE SEQUENCE [LARGE SCALE GENOMIC DNA]</scope>
    <source>
        <strain evidence="5 6">DSM 45486</strain>
    </source>
</reference>
<dbReference type="UniPathway" id="UPA00162"/>
<keyword evidence="6" id="KW-1185">Reference proteome</keyword>
<gene>
    <name evidence="5" type="ORF">F4560_002980</name>
</gene>
<evidence type="ECO:0000259" key="3">
    <source>
        <dbReference type="Pfam" id="PF03033"/>
    </source>
</evidence>
<keyword evidence="5" id="KW-0808">Transferase</keyword>
<evidence type="ECO:0000313" key="5">
    <source>
        <dbReference type="EMBL" id="MBB5803212.1"/>
    </source>
</evidence>
<keyword evidence="5" id="KW-0328">Glycosyltransferase</keyword>
<evidence type="ECO:0000313" key="6">
    <source>
        <dbReference type="Proteomes" id="UP000552097"/>
    </source>
</evidence>
<dbReference type="FunFam" id="3.40.50.2000:FF:000009">
    <property type="entry name" value="Sterol 3-beta-glucosyltransferase UGT80A2"/>
    <property type="match status" value="1"/>
</dbReference>
<protein>
    <submittedName>
        <fullName evidence="5">O-mycaminosyltylonolide 6-deoxyallosyltransferase</fullName>
        <ecNumber evidence="5">2.4.1.317</ecNumber>
    </submittedName>
</protein>
<dbReference type="AlphaFoldDB" id="A0A7W9HJ17"/>
<dbReference type="CDD" id="cd03784">
    <property type="entry name" value="GT1_Gtf-like"/>
    <property type="match status" value="1"/>
</dbReference>
<evidence type="ECO:0000256" key="1">
    <source>
        <dbReference type="ARBA" id="ARBA00004660"/>
    </source>
</evidence>
<dbReference type="EC" id="2.4.1.317" evidence="5"/>
<dbReference type="PANTHER" id="PTHR48050">
    <property type="entry name" value="STEROL 3-BETA-GLUCOSYLTRANSFERASE"/>
    <property type="match status" value="1"/>
</dbReference>
<comment type="pathway">
    <text evidence="1">Antibiotic biosynthesis; vancomycin biosynthesis.</text>
</comment>
<dbReference type="GO" id="GO:0005975">
    <property type="term" value="P:carbohydrate metabolic process"/>
    <property type="evidence" value="ECO:0007669"/>
    <property type="project" value="InterPro"/>
</dbReference>
<evidence type="ECO:0000256" key="2">
    <source>
        <dbReference type="ARBA" id="ARBA00023194"/>
    </source>
</evidence>
<dbReference type="Gene3D" id="3.40.50.2000">
    <property type="entry name" value="Glycogen Phosphorylase B"/>
    <property type="match status" value="2"/>
</dbReference>
<dbReference type="Pfam" id="PF03033">
    <property type="entry name" value="Glyco_transf_28"/>
    <property type="match status" value="1"/>
</dbReference>
<dbReference type="Pfam" id="PF06722">
    <property type="entry name" value="EryCIII-like_C"/>
    <property type="match status" value="1"/>
</dbReference>
<dbReference type="Proteomes" id="UP000552097">
    <property type="component" value="Unassembled WGS sequence"/>
</dbReference>
<name>A0A7W9HJ17_9PSEU</name>
<feature type="domain" description="Glycosyltransferase family 28 N-terminal" evidence="3">
    <location>
        <begin position="3"/>
        <end position="93"/>
    </location>
</feature>
<sequence>MRITLMSLGSRGDVQPFVALGEGLAKRGHDVLIASAESARSFIAGAGFAFAPLSDSIGGELFENSAVAEAIRLGGSVVDVARALPPETEDAAVRKHASMAAACDDADVVVTSPTTYTAALTGTKARWVAAAWTPNTPTRAFPAWGASEGVDNLTSYDVAHQAEWTIFRGALDRYRASRGLPPVGERSPLARLGHDVPVLYPVSPAVIPPPDDWPSRCHVTGYWFWDRPSWTPDPELDAFVDRHGAPVVATFGSLWPVHDQRRVLEVLAGAAARVGRGLVLVGGPSHDLPDHVHQAGESDYRALFPRAAAIVHHAGCGTTAATLRAGVPQVTVPMFADNGFWARRAAELGVAGAPLPLTALSTDSLAGALDSVLHDDVSRRAETVAAAMADDDGVAAACDVIEEER</sequence>